<dbReference type="InterPro" id="IPR050595">
    <property type="entry name" value="Bact_response_regulator"/>
</dbReference>
<feature type="domain" description="Response regulatory" evidence="3">
    <location>
        <begin position="5"/>
        <end position="121"/>
    </location>
</feature>
<accession>A0A930FZ73</accession>
<organism evidence="4 5">
    <name type="scientific">Dechloromonas agitata</name>
    <dbReference type="NCBI Taxonomy" id="73030"/>
    <lineage>
        <taxon>Bacteria</taxon>
        <taxon>Pseudomonadati</taxon>
        <taxon>Pseudomonadota</taxon>
        <taxon>Betaproteobacteria</taxon>
        <taxon>Rhodocyclales</taxon>
        <taxon>Azonexaceae</taxon>
        <taxon>Dechloromonas</taxon>
    </lineage>
</organism>
<evidence type="ECO:0000313" key="4">
    <source>
        <dbReference type="EMBL" id="MBF1164836.1"/>
    </source>
</evidence>
<dbReference type="PANTHER" id="PTHR44591:SF20">
    <property type="entry name" value="PROTEIN PILH"/>
    <property type="match status" value="1"/>
</dbReference>
<dbReference type="SUPFAM" id="SSF52172">
    <property type="entry name" value="CheY-like"/>
    <property type="match status" value="1"/>
</dbReference>
<comment type="caution">
    <text evidence="4">The sequence shown here is derived from an EMBL/GenBank/DDBJ whole genome shotgun (WGS) entry which is preliminary data.</text>
</comment>
<dbReference type="PROSITE" id="PS50110">
    <property type="entry name" value="RESPONSE_REGULATORY"/>
    <property type="match status" value="1"/>
</dbReference>
<reference evidence="4" key="1">
    <citation type="submission" date="2020-04" db="EMBL/GenBank/DDBJ databases">
        <title>Deep metagenomics examines the oral microbiome during advanced dental caries in children, revealing novel taxa and co-occurrences with host molecules.</title>
        <authorList>
            <person name="Baker J.L."/>
            <person name="Morton J.T."/>
            <person name="Dinis M."/>
            <person name="Alvarez R."/>
            <person name="Tran N.C."/>
            <person name="Knight R."/>
            <person name="Edlund A."/>
        </authorList>
    </citation>
    <scope>NUCLEOTIDE SEQUENCE</scope>
    <source>
        <strain evidence="4">JCVI_32_bin.24</strain>
    </source>
</reference>
<proteinExistence type="predicted"/>
<dbReference type="Gene3D" id="3.40.50.2300">
    <property type="match status" value="1"/>
</dbReference>
<dbReference type="Pfam" id="PF00072">
    <property type="entry name" value="Response_reg"/>
    <property type="match status" value="1"/>
</dbReference>
<sequence length="121" mass="13286">MPVKNILVVDDSPTERFFTVDLLTKAGYLVTTAESGEEGIAKAKATKPDLILMDVVMPGLNGYQATRTLTRDEETKSIPIIVCTSKGQETDKIWGLRQGAIDYLVKPLNPEELLQRIAALP</sequence>
<dbReference type="InterPro" id="IPR001789">
    <property type="entry name" value="Sig_transdc_resp-reg_receiver"/>
</dbReference>
<evidence type="ECO:0000256" key="1">
    <source>
        <dbReference type="ARBA" id="ARBA00022553"/>
    </source>
</evidence>
<evidence type="ECO:0000256" key="2">
    <source>
        <dbReference type="PROSITE-ProRule" id="PRU00169"/>
    </source>
</evidence>
<dbReference type="PANTHER" id="PTHR44591">
    <property type="entry name" value="STRESS RESPONSE REGULATOR PROTEIN 1"/>
    <property type="match status" value="1"/>
</dbReference>
<dbReference type="InterPro" id="IPR011006">
    <property type="entry name" value="CheY-like_superfamily"/>
</dbReference>
<dbReference type="SMART" id="SM00448">
    <property type="entry name" value="REC"/>
    <property type="match status" value="1"/>
</dbReference>
<evidence type="ECO:0000313" key="5">
    <source>
        <dbReference type="Proteomes" id="UP000718593"/>
    </source>
</evidence>
<evidence type="ECO:0000259" key="3">
    <source>
        <dbReference type="PROSITE" id="PS50110"/>
    </source>
</evidence>
<name>A0A930FZ73_9RHOO</name>
<dbReference type="AlphaFoldDB" id="A0A930FZ73"/>
<feature type="modified residue" description="4-aspartylphosphate" evidence="2">
    <location>
        <position position="54"/>
    </location>
</feature>
<protein>
    <submittedName>
        <fullName evidence="4">Response regulator</fullName>
    </submittedName>
</protein>
<dbReference type="EMBL" id="JABZMI010000117">
    <property type="protein sequence ID" value="MBF1164836.1"/>
    <property type="molecule type" value="Genomic_DNA"/>
</dbReference>
<dbReference type="Proteomes" id="UP000718593">
    <property type="component" value="Unassembled WGS sequence"/>
</dbReference>
<gene>
    <name evidence="4" type="ORF">HXL68_07330</name>
</gene>
<keyword evidence="1 2" id="KW-0597">Phosphoprotein</keyword>
<dbReference type="RefSeq" id="WP_027457279.1">
    <property type="nucleotide sequence ID" value="NZ_JARBJQ010000010.1"/>
</dbReference>
<dbReference type="GO" id="GO:0000160">
    <property type="term" value="P:phosphorelay signal transduction system"/>
    <property type="evidence" value="ECO:0007669"/>
    <property type="project" value="InterPro"/>
</dbReference>